<reference evidence="1 2" key="1">
    <citation type="journal article" date="2022" name="Plant J.">
        <title>Chromosome-level genome of Camellia lanceoleosa provides a valuable resource for understanding genome evolution and self-incompatibility.</title>
        <authorList>
            <person name="Gong W."/>
            <person name="Xiao S."/>
            <person name="Wang L."/>
            <person name="Liao Z."/>
            <person name="Chang Y."/>
            <person name="Mo W."/>
            <person name="Hu G."/>
            <person name="Li W."/>
            <person name="Zhao G."/>
            <person name="Zhu H."/>
            <person name="Hu X."/>
            <person name="Ji K."/>
            <person name="Xiang X."/>
            <person name="Song Q."/>
            <person name="Yuan D."/>
            <person name="Jin S."/>
            <person name="Zhang L."/>
        </authorList>
    </citation>
    <scope>NUCLEOTIDE SEQUENCE [LARGE SCALE GENOMIC DNA]</scope>
    <source>
        <strain evidence="1">SQ_2022a</strain>
    </source>
</reference>
<name>A0ACC0H6M9_9ERIC</name>
<keyword evidence="2" id="KW-1185">Reference proteome</keyword>
<dbReference type="EMBL" id="CM045764">
    <property type="protein sequence ID" value="KAI8008473.1"/>
    <property type="molecule type" value="Genomic_DNA"/>
</dbReference>
<protein>
    <submittedName>
        <fullName evidence="1">Nuclear pore complex protein NUP214</fullName>
    </submittedName>
</protein>
<comment type="caution">
    <text evidence="1">The sequence shown here is derived from an EMBL/GenBank/DDBJ whole genome shotgun (WGS) entry which is preliminary data.</text>
</comment>
<accession>A0ACC0H6M9</accession>
<proteinExistence type="predicted"/>
<evidence type="ECO:0000313" key="2">
    <source>
        <dbReference type="Proteomes" id="UP001060215"/>
    </source>
</evidence>
<evidence type="ECO:0000313" key="1">
    <source>
        <dbReference type="EMBL" id="KAI8008473.1"/>
    </source>
</evidence>
<organism evidence="1 2">
    <name type="scientific">Camellia lanceoleosa</name>
    <dbReference type="NCBI Taxonomy" id="1840588"/>
    <lineage>
        <taxon>Eukaryota</taxon>
        <taxon>Viridiplantae</taxon>
        <taxon>Streptophyta</taxon>
        <taxon>Embryophyta</taxon>
        <taxon>Tracheophyta</taxon>
        <taxon>Spermatophyta</taxon>
        <taxon>Magnoliopsida</taxon>
        <taxon>eudicotyledons</taxon>
        <taxon>Gunneridae</taxon>
        <taxon>Pentapetalae</taxon>
        <taxon>asterids</taxon>
        <taxon>Ericales</taxon>
        <taxon>Theaceae</taxon>
        <taxon>Camellia</taxon>
    </lineage>
</organism>
<dbReference type="Proteomes" id="UP001060215">
    <property type="component" value="Chromosome 7"/>
</dbReference>
<sequence>MAATEDDSIIVELDEEVEGDHRGSDDYCFIGIGEPVPVSGYDPEFDAESPPSQPLAVSERFGGLIFVAHSTGFCVTRTKDVIESAKEIEEKGIGLSIKELSVVDVPIGKVYILALSAGSSTLAASIGGDIHFYSVSSLLNKEQSPSFSCSLNDSSCVKDMRWTKKLENFYVVLSSHGKLYHGASQDPLTYVMDNVDAVEWSVKGDFVAVTRKNILSILSSKFKQKFSMPLSFKSWIGDSDLNCTVKVDSMRWVRPDCIILGCFLLTADGKEENYLVQVITSKDGKVIDASSKPIVLSFSDVFEGIIDDIVPFGTGPYMSLSYLDSCGLAIIANRKSTDQHIVLFGWSLDDDKKEAAVIDILRDTLCPKIALQENGDDNIVLGLCLDKISYNEKVEVKLGAEYKELSPFCVLLCLSFDGRLSMFQVASASGASVPSDVVSLPSDEDDDTPAPASMEDGLSKASSGLTVKSLQQETITGKIASLVNSQTLKTNEQQKLPVSKLNKDTDGQQSLISGQQGTGLGQSSLNTSHLELHGSAVRDFSKTETQKLHEGGCSPDSFSGKCLTDVSSQTIPVTLSKSVDLGKLPGKLGSAGSKGASSESSSNEKLIFPMTSGGSSLLSFSKSGLSLSGAHLPEGSFGNFSGAKEVSGLSIPFYSSGKTGAGITEPLPSIRSSSLPSQQSFMSGKFSKDKLHPNKENYRTASTTRLMNSEPQLSKQFGNVEEMIKELETLLECIERAGGFRDACIVQNSSVLALEEGTRTLFDRCRLWKSIMGEQRGEIQLLLDNTVQVLARKIYMEGIVKQATDGQYWDLWNHQKLSSELELKRRCILKVNQELTNQLIELERHLNTLELNKFGENDGVRMSQRTFPSRYASSRNVQSLHSLHNAMSSQLAAAEQLSECLSKQMAVLSIEAPSVKKPNVRRELFDAIGIPYSSASFSSPDENKTGDTPSGNKLLISSCSNAVKSQSRRNQSSAMRSFESEHARRRRNSLDRSWASFEPPKTTVKRMLLHEDRQKASADRSSLLMDKKHAKSHMLEGLSVAHPEHRTTTSTLLFPSEEKGIRDRISAFSSQSASISSTVGSQNYAKESFNLTGNRSSSGVTIIEKSDSLSVNESKLSKIDLQTPSMSKRIPGRTLTFPKKPNEMSNSNDKDTNFVESTIGSVKHGPRNIESSFFESGKGFESPFSPASVVNPAPSSHAEVIQSDTAASKSHSGRIASSSSTSLFSTLNPSSSPLIHSSFSSSLPNPIAPSSSSAISIGRSSQTSFKVSNASQTASLSQSSVSSYPTLSSGSTFQVPENPLSSPIPIPSMNLKTESTKKEPQPTIPKLSSTTDENSTIQASISTPEPALTLKLESSVPSIGSGQQALGSVLGAFGQSRQLGVVPTGITATTASGFGGGLVSSHSTGGFAGVASGGGGFAGVASAGGGFGAAASAGGGFGGVASAGGGFAGAASGVWIPSSGGGFGAFNGQQGGGGFSAFGNTEAGTGRPPSVLFTQMRK</sequence>
<gene>
    <name evidence="1" type="ORF">LOK49_LG07G00676</name>
</gene>